<evidence type="ECO:0000313" key="2">
    <source>
        <dbReference type="EMBL" id="PKU64712.1"/>
    </source>
</evidence>
<reference evidence="2 3" key="2">
    <citation type="journal article" date="2017" name="Nature">
        <title>The Apostasia genome and the evolution of orchids.</title>
        <authorList>
            <person name="Zhang G.Q."/>
            <person name="Liu K.W."/>
            <person name="Li Z."/>
            <person name="Lohaus R."/>
            <person name="Hsiao Y.Y."/>
            <person name="Niu S.C."/>
            <person name="Wang J.Y."/>
            <person name="Lin Y.C."/>
            <person name="Xu Q."/>
            <person name="Chen L.J."/>
            <person name="Yoshida K."/>
            <person name="Fujiwara S."/>
            <person name="Wang Z.W."/>
            <person name="Zhang Y.Q."/>
            <person name="Mitsuda N."/>
            <person name="Wang M."/>
            <person name="Liu G.H."/>
            <person name="Pecoraro L."/>
            <person name="Huang H.X."/>
            <person name="Xiao X.J."/>
            <person name="Lin M."/>
            <person name="Wu X.Y."/>
            <person name="Wu W.L."/>
            <person name="Chen Y.Y."/>
            <person name="Chang S.B."/>
            <person name="Sakamoto S."/>
            <person name="Ohme-Takagi M."/>
            <person name="Yagi M."/>
            <person name="Zeng S.J."/>
            <person name="Shen C.Y."/>
            <person name="Yeh C.M."/>
            <person name="Luo Y.B."/>
            <person name="Tsai W.C."/>
            <person name="Van de Peer Y."/>
            <person name="Liu Z.J."/>
        </authorList>
    </citation>
    <scope>NUCLEOTIDE SEQUENCE [LARGE SCALE GENOMIC DNA]</scope>
    <source>
        <tissue evidence="2">The whole plant</tissue>
    </source>
</reference>
<dbReference type="Pfam" id="PF23156">
    <property type="entry name" value="DUF7054"/>
    <property type="match status" value="1"/>
</dbReference>
<sequence>MSCKRPQNTAPMRRGIHKEKLIEERKGKGNGAIERFLITVTVPGSAGKIRFVVREKELVEVVISMVLKSYAREGRLPILGSDFNDFVLYSANDGSEGSDWRVRLEKKALCPWEPIGCSENRNFLLCKKQGLAGVERSHMPVNTREAGNKGKLGWKAWLNKSLSFRISPR</sequence>
<proteinExistence type="predicted"/>
<dbReference type="EMBL" id="KZ503397">
    <property type="protein sequence ID" value="PKU64712.1"/>
    <property type="molecule type" value="Genomic_DNA"/>
</dbReference>
<dbReference type="InterPro" id="IPR040358">
    <property type="entry name" value="At4g22758-like"/>
</dbReference>
<keyword evidence="3" id="KW-1185">Reference proteome</keyword>
<feature type="domain" description="DUF7054" evidence="1">
    <location>
        <begin position="34"/>
        <end position="126"/>
    </location>
</feature>
<accession>A0A2I0VMS4</accession>
<dbReference type="PANTHER" id="PTHR33270">
    <property type="entry name" value="BNAC05G50380D PROTEIN"/>
    <property type="match status" value="1"/>
</dbReference>
<gene>
    <name evidence="2" type="ORF">MA16_Dca026666</name>
</gene>
<dbReference type="InterPro" id="IPR055482">
    <property type="entry name" value="DUF7054"/>
</dbReference>
<organism evidence="2 3">
    <name type="scientific">Dendrobium catenatum</name>
    <dbReference type="NCBI Taxonomy" id="906689"/>
    <lineage>
        <taxon>Eukaryota</taxon>
        <taxon>Viridiplantae</taxon>
        <taxon>Streptophyta</taxon>
        <taxon>Embryophyta</taxon>
        <taxon>Tracheophyta</taxon>
        <taxon>Spermatophyta</taxon>
        <taxon>Magnoliopsida</taxon>
        <taxon>Liliopsida</taxon>
        <taxon>Asparagales</taxon>
        <taxon>Orchidaceae</taxon>
        <taxon>Epidendroideae</taxon>
        <taxon>Malaxideae</taxon>
        <taxon>Dendrobiinae</taxon>
        <taxon>Dendrobium</taxon>
    </lineage>
</organism>
<evidence type="ECO:0000259" key="1">
    <source>
        <dbReference type="Pfam" id="PF23156"/>
    </source>
</evidence>
<dbReference type="Proteomes" id="UP000233837">
    <property type="component" value="Unassembled WGS sequence"/>
</dbReference>
<protein>
    <recommendedName>
        <fullName evidence="1">DUF7054 domain-containing protein</fullName>
    </recommendedName>
</protein>
<name>A0A2I0VMS4_9ASPA</name>
<dbReference type="AlphaFoldDB" id="A0A2I0VMS4"/>
<evidence type="ECO:0000313" key="3">
    <source>
        <dbReference type="Proteomes" id="UP000233837"/>
    </source>
</evidence>
<dbReference type="PANTHER" id="PTHR33270:SF18">
    <property type="entry name" value="OS02G0324700 PROTEIN"/>
    <property type="match status" value="1"/>
</dbReference>
<reference evidence="2 3" key="1">
    <citation type="journal article" date="2016" name="Sci. Rep.">
        <title>The Dendrobium catenatum Lindl. genome sequence provides insights into polysaccharide synthase, floral development and adaptive evolution.</title>
        <authorList>
            <person name="Zhang G.Q."/>
            <person name="Xu Q."/>
            <person name="Bian C."/>
            <person name="Tsai W.C."/>
            <person name="Yeh C.M."/>
            <person name="Liu K.W."/>
            <person name="Yoshida K."/>
            <person name="Zhang L.S."/>
            <person name="Chang S.B."/>
            <person name="Chen F."/>
            <person name="Shi Y."/>
            <person name="Su Y.Y."/>
            <person name="Zhang Y.Q."/>
            <person name="Chen L.J."/>
            <person name="Yin Y."/>
            <person name="Lin M."/>
            <person name="Huang H."/>
            <person name="Deng H."/>
            <person name="Wang Z.W."/>
            <person name="Zhu S.L."/>
            <person name="Zhao X."/>
            <person name="Deng C."/>
            <person name="Niu S.C."/>
            <person name="Huang J."/>
            <person name="Wang M."/>
            <person name="Liu G.H."/>
            <person name="Yang H.J."/>
            <person name="Xiao X.J."/>
            <person name="Hsiao Y.Y."/>
            <person name="Wu W.L."/>
            <person name="Chen Y.Y."/>
            <person name="Mitsuda N."/>
            <person name="Ohme-Takagi M."/>
            <person name="Luo Y.B."/>
            <person name="Van de Peer Y."/>
            <person name="Liu Z.J."/>
        </authorList>
    </citation>
    <scope>NUCLEOTIDE SEQUENCE [LARGE SCALE GENOMIC DNA]</scope>
    <source>
        <tissue evidence="2">The whole plant</tissue>
    </source>
</reference>